<accession>A0A165JJ74</accession>
<feature type="compositionally biased region" description="Pro residues" evidence="1">
    <location>
        <begin position="263"/>
        <end position="272"/>
    </location>
</feature>
<evidence type="ECO:0000313" key="2">
    <source>
        <dbReference type="EMBL" id="KZV94922.1"/>
    </source>
</evidence>
<dbReference type="AlphaFoldDB" id="A0A165JJ74"/>
<organism evidence="2 3">
    <name type="scientific">Exidia glandulosa HHB12029</name>
    <dbReference type="NCBI Taxonomy" id="1314781"/>
    <lineage>
        <taxon>Eukaryota</taxon>
        <taxon>Fungi</taxon>
        <taxon>Dikarya</taxon>
        <taxon>Basidiomycota</taxon>
        <taxon>Agaricomycotina</taxon>
        <taxon>Agaricomycetes</taxon>
        <taxon>Auriculariales</taxon>
        <taxon>Exidiaceae</taxon>
        <taxon>Exidia</taxon>
    </lineage>
</organism>
<feature type="region of interest" description="Disordered" evidence="1">
    <location>
        <begin position="225"/>
        <end position="311"/>
    </location>
</feature>
<name>A0A165JJ74_EXIGL</name>
<dbReference type="EMBL" id="KV425965">
    <property type="protein sequence ID" value="KZV94922.1"/>
    <property type="molecule type" value="Genomic_DNA"/>
</dbReference>
<feature type="compositionally biased region" description="Pro residues" evidence="1">
    <location>
        <begin position="289"/>
        <end position="304"/>
    </location>
</feature>
<protein>
    <submittedName>
        <fullName evidence="2">Uncharacterized protein</fullName>
    </submittedName>
</protein>
<feature type="compositionally biased region" description="Low complexity" evidence="1">
    <location>
        <begin position="273"/>
        <end position="288"/>
    </location>
</feature>
<gene>
    <name evidence="2" type="ORF">EXIGLDRAFT_766660</name>
</gene>
<evidence type="ECO:0000256" key="1">
    <source>
        <dbReference type="SAM" id="MobiDB-lite"/>
    </source>
</evidence>
<proteinExistence type="predicted"/>
<keyword evidence="3" id="KW-1185">Reference proteome</keyword>
<evidence type="ECO:0000313" key="3">
    <source>
        <dbReference type="Proteomes" id="UP000077266"/>
    </source>
</evidence>
<feature type="compositionally biased region" description="Polar residues" evidence="1">
    <location>
        <begin position="389"/>
        <end position="408"/>
    </location>
</feature>
<dbReference type="InParanoid" id="A0A165JJ74"/>
<feature type="region of interest" description="Disordered" evidence="1">
    <location>
        <begin position="418"/>
        <end position="437"/>
    </location>
</feature>
<reference evidence="2 3" key="1">
    <citation type="journal article" date="2016" name="Mol. Biol. Evol.">
        <title>Comparative Genomics of Early-Diverging Mushroom-Forming Fungi Provides Insights into the Origins of Lignocellulose Decay Capabilities.</title>
        <authorList>
            <person name="Nagy L.G."/>
            <person name="Riley R."/>
            <person name="Tritt A."/>
            <person name="Adam C."/>
            <person name="Daum C."/>
            <person name="Floudas D."/>
            <person name="Sun H."/>
            <person name="Yadav J.S."/>
            <person name="Pangilinan J."/>
            <person name="Larsson K.H."/>
            <person name="Matsuura K."/>
            <person name="Barry K."/>
            <person name="Labutti K."/>
            <person name="Kuo R."/>
            <person name="Ohm R.A."/>
            <person name="Bhattacharya S.S."/>
            <person name="Shirouzu T."/>
            <person name="Yoshinaga Y."/>
            <person name="Martin F.M."/>
            <person name="Grigoriev I.V."/>
            <person name="Hibbett D.S."/>
        </authorList>
    </citation>
    <scope>NUCLEOTIDE SEQUENCE [LARGE SCALE GENOMIC DNA]</scope>
    <source>
        <strain evidence="2 3">HHB12029</strain>
    </source>
</reference>
<sequence>MTRSIYRNENKETINKGIATVARPKVGEIWWATTSVTERVLRIALAYSAVHLTDTMSTTLRRVETLERSKKRPVIIMDAIRGSPTVSVVATATFGGTPVVDLDLHTQHFALPIGRTAPWPTSTSYVLQPDPNWPLSSVKPCYAIAFVFQLPISSLRYLYVGEKGSPPGDYHVQDDAFDKLNDICAMRLREYRAISPEVLIKWNKSFEARQDILNGLGEVQPAAPATILPVRPPPPAPSAPPVLRTAPARPAVRQAPKSAAVRAPPPAPPVPRTSPARPQAPPSTTVRAPPAPPAPPARRPPPISPAVSAPASDTYLHSLSPRADAFVPRGTSVAEPLATASAVPRSLLSPHARSFVPRLNHEERLQAGIQGVTAIVVAYLAQAEYSQSQNNAHATPNHYAPSNPTSPVRQDATAYPARFEPAWPAPPPTNASSTPCSSLPADGFFRRFITDEVMPAHSRFPPTSTPALRPQSMPGWPTVYATPAPPPVQYQMPQQVYAYAPQPPQQQLLYNPNQIPRAAAQDATLFNYNNHQAPPPQNFHPQQPQAGYAYAPTPSYYGY</sequence>
<feature type="compositionally biased region" description="Pro residues" evidence="1">
    <location>
        <begin position="230"/>
        <end position="240"/>
    </location>
</feature>
<feature type="region of interest" description="Disordered" evidence="1">
    <location>
        <begin position="389"/>
        <end position="410"/>
    </location>
</feature>
<dbReference type="Proteomes" id="UP000077266">
    <property type="component" value="Unassembled WGS sequence"/>
</dbReference>